<gene>
    <name evidence="2" type="ORF">G210_5889</name>
</gene>
<accession>M3K3M5</accession>
<dbReference type="AlphaFoldDB" id="M3K3M5"/>
<protein>
    <submittedName>
        <fullName evidence="2">Uncharacterized protein</fullName>
    </submittedName>
</protein>
<sequence length="53" mass="6066">GICGNRSVWVCGLSAVGLWVTSPCRATKYRKKSKKKKKLIGHRFPDMFEKLQK</sequence>
<feature type="signal peptide" evidence="1">
    <location>
        <begin position="1"/>
        <end position="26"/>
    </location>
</feature>
<feature type="non-terminal residue" evidence="2">
    <location>
        <position position="1"/>
    </location>
</feature>
<proteinExistence type="predicted"/>
<evidence type="ECO:0000256" key="1">
    <source>
        <dbReference type="SAM" id="SignalP"/>
    </source>
</evidence>
<evidence type="ECO:0000313" key="2">
    <source>
        <dbReference type="EMBL" id="EMG49354.1"/>
    </source>
</evidence>
<comment type="caution">
    <text evidence="2">The sequence shown here is derived from an EMBL/GenBank/DDBJ whole genome shotgun (WGS) entry which is preliminary data.</text>
</comment>
<dbReference type="Proteomes" id="UP000011777">
    <property type="component" value="Unassembled WGS sequence"/>
</dbReference>
<dbReference type="EMBL" id="AOGT01000700">
    <property type="protein sequence ID" value="EMG49354.1"/>
    <property type="molecule type" value="Genomic_DNA"/>
</dbReference>
<reference evidence="2 3" key="1">
    <citation type="submission" date="2013-02" db="EMBL/GenBank/DDBJ databases">
        <title>Genome sequence of Candida maltosa Xu316, a potential industrial strain for xylitol and ethanol production.</title>
        <authorList>
            <person name="Yu J."/>
            <person name="Wang Q."/>
            <person name="Geng X."/>
            <person name="Bao W."/>
            <person name="He P."/>
            <person name="Cai J."/>
        </authorList>
    </citation>
    <scope>NUCLEOTIDE SEQUENCE [LARGE SCALE GENOMIC DNA]</scope>
    <source>
        <strain evidence="3">Xu316</strain>
    </source>
</reference>
<keyword evidence="3" id="KW-1185">Reference proteome</keyword>
<name>M3K3M5_CANMX</name>
<organism evidence="2 3">
    <name type="scientific">Candida maltosa (strain Xu316)</name>
    <name type="common">Yeast</name>
    <dbReference type="NCBI Taxonomy" id="1245528"/>
    <lineage>
        <taxon>Eukaryota</taxon>
        <taxon>Fungi</taxon>
        <taxon>Dikarya</taxon>
        <taxon>Ascomycota</taxon>
        <taxon>Saccharomycotina</taxon>
        <taxon>Pichiomycetes</taxon>
        <taxon>Debaryomycetaceae</taxon>
        <taxon>Candida/Lodderomyces clade</taxon>
        <taxon>Candida</taxon>
    </lineage>
</organism>
<keyword evidence="1" id="KW-0732">Signal</keyword>
<evidence type="ECO:0000313" key="3">
    <source>
        <dbReference type="Proteomes" id="UP000011777"/>
    </source>
</evidence>
<dbReference type="HOGENOM" id="CLU_3074145_0_0_1"/>
<feature type="chain" id="PRO_5004035185" evidence="1">
    <location>
        <begin position="27"/>
        <end position="53"/>
    </location>
</feature>